<comment type="caution">
    <text evidence="1">The sequence shown here is derived from an EMBL/GenBank/DDBJ whole genome shotgun (WGS) entry which is preliminary data.</text>
</comment>
<dbReference type="EMBL" id="JANRMS010000190">
    <property type="protein sequence ID" value="KAJ3544536.1"/>
    <property type="molecule type" value="Genomic_DNA"/>
</dbReference>
<reference evidence="1" key="1">
    <citation type="submission" date="2022-08" db="EMBL/GenBank/DDBJ databases">
        <title>Genome Sequence of Fusarium decemcellulare.</title>
        <authorList>
            <person name="Buettner E."/>
        </authorList>
    </citation>
    <scope>NUCLEOTIDE SEQUENCE</scope>
    <source>
        <strain evidence="1">Babe19</strain>
    </source>
</reference>
<organism evidence="1 2">
    <name type="scientific">Fusarium decemcellulare</name>
    <dbReference type="NCBI Taxonomy" id="57161"/>
    <lineage>
        <taxon>Eukaryota</taxon>
        <taxon>Fungi</taxon>
        <taxon>Dikarya</taxon>
        <taxon>Ascomycota</taxon>
        <taxon>Pezizomycotina</taxon>
        <taxon>Sordariomycetes</taxon>
        <taxon>Hypocreomycetidae</taxon>
        <taxon>Hypocreales</taxon>
        <taxon>Nectriaceae</taxon>
        <taxon>Fusarium</taxon>
        <taxon>Fusarium decemcellulare species complex</taxon>
    </lineage>
</organism>
<gene>
    <name evidence="1" type="ORF">NM208_g2994</name>
</gene>
<keyword evidence="2" id="KW-1185">Reference proteome</keyword>
<evidence type="ECO:0000313" key="2">
    <source>
        <dbReference type="Proteomes" id="UP001148629"/>
    </source>
</evidence>
<sequence length="143" mass="16122">MGLLEYQHLTLDGLDYERRYSDYWESTAGSDDHTVDAVIMPVAPHAAVIPGRFYHTAYTEAMNLMNYSIAVIPVTRADRKIDVFDDSYEPLGDKDRLNWESYDPDIYDGAPVGVQVVARKFEDEKVLAIAKIVYAAVQSTNPT</sequence>
<accession>A0ACC1SQR6</accession>
<name>A0ACC1SQR6_9HYPO</name>
<dbReference type="Proteomes" id="UP001148629">
    <property type="component" value="Unassembled WGS sequence"/>
</dbReference>
<evidence type="ECO:0000313" key="1">
    <source>
        <dbReference type="EMBL" id="KAJ3544536.1"/>
    </source>
</evidence>
<protein>
    <submittedName>
        <fullName evidence="1">Uncharacterized protein</fullName>
    </submittedName>
</protein>
<proteinExistence type="predicted"/>